<dbReference type="SUPFAM" id="SSF56112">
    <property type="entry name" value="Protein kinase-like (PK-like)"/>
    <property type="match status" value="1"/>
</dbReference>
<protein>
    <submittedName>
        <fullName evidence="6">Predicted unusual protein kinase regulating ubiquinone biosynthesis, AarF/ABC1/UbiB family</fullName>
    </submittedName>
</protein>
<evidence type="ECO:0000259" key="5">
    <source>
        <dbReference type="PROSITE" id="PS50011"/>
    </source>
</evidence>
<feature type="domain" description="Protein kinase" evidence="5">
    <location>
        <begin position="134"/>
        <end position="445"/>
    </location>
</feature>
<dbReference type="InterPro" id="IPR004147">
    <property type="entry name" value="ABC1_dom"/>
</dbReference>
<dbReference type="PROSITE" id="PS50011">
    <property type="entry name" value="PROTEIN_KINASE_DOM"/>
    <property type="match status" value="1"/>
</dbReference>
<name>A0A1R3VW98_9GAMM</name>
<evidence type="ECO:0000313" key="6">
    <source>
        <dbReference type="EMBL" id="SIT69348.1"/>
    </source>
</evidence>
<dbReference type="AlphaFoldDB" id="A0A1R3VW98"/>
<dbReference type="InterPro" id="IPR034646">
    <property type="entry name" value="ADCK3_dom"/>
</dbReference>
<dbReference type="GO" id="GO:0006744">
    <property type="term" value="P:ubiquinone biosynthetic process"/>
    <property type="evidence" value="ECO:0007669"/>
    <property type="project" value="TreeGrafter"/>
</dbReference>
<keyword evidence="3" id="KW-0547">Nucleotide-binding</keyword>
<dbReference type="CDD" id="cd13970">
    <property type="entry name" value="ABC1_ADCK3"/>
    <property type="match status" value="1"/>
</dbReference>
<dbReference type="RefSeq" id="WP_076755472.1">
    <property type="nucleotide sequence ID" value="NZ_CP023018.1"/>
</dbReference>
<dbReference type="InterPro" id="IPR011009">
    <property type="entry name" value="Kinase-like_dom_sf"/>
</dbReference>
<dbReference type="Proteomes" id="UP000223759">
    <property type="component" value="Unassembled WGS sequence"/>
</dbReference>
<keyword evidence="6" id="KW-0418">Kinase</keyword>
<dbReference type="EMBL" id="FTPK01000002">
    <property type="protein sequence ID" value="SIT69348.1"/>
    <property type="molecule type" value="Genomic_DNA"/>
</dbReference>
<keyword evidence="7" id="KW-1185">Reference proteome</keyword>
<evidence type="ECO:0000256" key="4">
    <source>
        <dbReference type="ARBA" id="ARBA00022840"/>
    </source>
</evidence>
<reference evidence="6 7" key="1">
    <citation type="submission" date="2017-01" db="EMBL/GenBank/DDBJ databases">
        <authorList>
            <person name="Mah S.A."/>
            <person name="Swanson W.J."/>
            <person name="Moy G.W."/>
            <person name="Vacquier V.D."/>
        </authorList>
    </citation>
    <scope>NUCLEOTIDE SEQUENCE [LARGE SCALE GENOMIC DNA]</scope>
    <source>
        <strain evidence="6 7">M9</strain>
    </source>
</reference>
<dbReference type="PANTHER" id="PTHR43851:SF3">
    <property type="entry name" value="COENZYME Q8"/>
    <property type="match status" value="1"/>
</dbReference>
<dbReference type="GO" id="GO:0005524">
    <property type="term" value="F:ATP binding"/>
    <property type="evidence" value="ECO:0007669"/>
    <property type="project" value="UniProtKB-KW"/>
</dbReference>
<gene>
    <name evidence="6" type="ORF">SAMN05216526_1062</name>
</gene>
<keyword evidence="4" id="KW-0067">ATP-binding</keyword>
<keyword evidence="2" id="KW-0808">Transferase</keyword>
<keyword evidence="6" id="KW-0830">Ubiquinone</keyword>
<evidence type="ECO:0000256" key="3">
    <source>
        <dbReference type="ARBA" id="ARBA00022741"/>
    </source>
</evidence>
<dbReference type="PANTHER" id="PTHR43851">
    <property type="match status" value="1"/>
</dbReference>
<evidence type="ECO:0000313" key="7">
    <source>
        <dbReference type="Proteomes" id="UP000223759"/>
    </source>
</evidence>
<dbReference type="InterPro" id="IPR051409">
    <property type="entry name" value="Atypical_kinase_ADCK"/>
</dbReference>
<sequence>MSAPSKPPASPRGKAVPSSRLSRLWHLGMATGSLAAGLGTKGLMEISRRQPSQRGPIELAPAQMRRFTERLAQMRGAVMKMGQLMSMDGSDLLSPEIAEILGTLRHDAEPMPLGQLAATLKNAYGKGWESGFVQMQLQPIAAASIGQVHRVKTADGRELALKIQFPGVRRSIDSDIRNLRFLLTTFPLLPRDLDIAPMLEEARLMLHRETDYGAEADAMRRYADRVGTHEHLRVPRPHEDLTTPEILAMDFLQGESVERVMQQGAERQHRDLIAQLLVELSFRELFEFGLVQTDPNFANYLYDRPTRRLSLLDFGAAQSVEAQWVECYRQLARAARADDRAGIREGCEALGYIDAHTPREDANEMIDLLRLSGEPVRQSGAYDFGQSDLFERVYYRGRELFMDNRFRRTPVPGTLFLHRKFMGTFMLCRKLRASVDIHGMLEPYL</sequence>
<dbReference type="STRING" id="233100.SAMN05216526_1062"/>
<dbReference type="OrthoDB" id="9795390at2"/>
<dbReference type="GO" id="GO:0004672">
    <property type="term" value="F:protein kinase activity"/>
    <property type="evidence" value="ECO:0007669"/>
    <property type="project" value="InterPro"/>
</dbReference>
<dbReference type="InterPro" id="IPR000719">
    <property type="entry name" value="Prot_kinase_dom"/>
</dbReference>
<evidence type="ECO:0000256" key="1">
    <source>
        <dbReference type="ARBA" id="ARBA00009670"/>
    </source>
</evidence>
<dbReference type="Pfam" id="PF03109">
    <property type="entry name" value="ABC1"/>
    <property type="match status" value="1"/>
</dbReference>
<accession>A0A1R3VW98</accession>
<organism evidence="6 7">
    <name type="scientific">Ectothiorhodosinus mongolicus</name>
    <dbReference type="NCBI Taxonomy" id="233100"/>
    <lineage>
        <taxon>Bacteria</taxon>
        <taxon>Pseudomonadati</taxon>
        <taxon>Pseudomonadota</taxon>
        <taxon>Gammaproteobacteria</taxon>
        <taxon>Chromatiales</taxon>
        <taxon>Ectothiorhodospiraceae</taxon>
        <taxon>Ectothiorhodosinus</taxon>
    </lineage>
</organism>
<proteinExistence type="inferred from homology"/>
<comment type="similarity">
    <text evidence="1">Belongs to the protein kinase superfamily. ADCK protein kinase family.</text>
</comment>
<evidence type="ECO:0000256" key="2">
    <source>
        <dbReference type="ARBA" id="ARBA00022679"/>
    </source>
</evidence>